<evidence type="ECO:0000256" key="2">
    <source>
        <dbReference type="ARBA" id="ARBA00022723"/>
    </source>
</evidence>
<dbReference type="Pfam" id="PF14559">
    <property type="entry name" value="TPR_19"/>
    <property type="match status" value="1"/>
</dbReference>
<dbReference type="GO" id="GO:0046872">
    <property type="term" value="F:metal ion binding"/>
    <property type="evidence" value="ECO:0007669"/>
    <property type="project" value="UniProtKB-KW"/>
</dbReference>
<keyword evidence="4 6" id="KW-0862">Zinc</keyword>
<dbReference type="GO" id="GO:0016020">
    <property type="term" value="C:membrane"/>
    <property type="evidence" value="ECO:0007669"/>
    <property type="project" value="TreeGrafter"/>
</dbReference>
<sequence>MAQLKWIVCALALVLAGALPARAVDLLRDADVEYGLAQLAAPVLRGAGLSPNQVRVMVVDDTGLNAFVADTQHIFINSGMILKLESAGALQSVIAHEAAHITNGHITRRLGNMRNARTATGLGMALALAAGAATGSAEAAVGVAAGTSSSAMRRFLSHTRAEEAAADQSAVRAMVRAGIDPRGAVEVFEIFRGQEALSVGRQDPYMQTHPLTRDRMRALEGFVAAYGKSLPDDPTAAYWFARVQGKISAFTRAPSWTLRRAGSSPSRDIALMREAAAHHRQSDLGRALAAIDGALALRPRDPYLMELKGQILLENRRAGPAVQVYQNAVSLAPGHALILGGLGRALLAAGNPQAALQALEQSRSRDFRDARVLRDLAAAYAQTGQPGMASAVTAERYALQGRLKDAGIHATRAMGLLPRGSAAWQRSQDVLSAAERAAR</sequence>
<evidence type="ECO:0000259" key="8">
    <source>
        <dbReference type="Pfam" id="PF01435"/>
    </source>
</evidence>
<protein>
    <submittedName>
        <fullName evidence="9">Peptidase M48</fullName>
    </submittedName>
</protein>
<dbReference type="SUPFAM" id="SSF48452">
    <property type="entry name" value="TPR-like"/>
    <property type="match status" value="1"/>
</dbReference>
<dbReference type="InterPro" id="IPR051156">
    <property type="entry name" value="Mito/Outer_Membr_Metalloprot"/>
</dbReference>
<reference evidence="9 10" key="1">
    <citation type="submission" date="2018-07" db="EMBL/GenBank/DDBJ databases">
        <title>Thalassococcus profundi sp. nov., a marine bacterium isolated from deep seawater of Okinawa Trough.</title>
        <authorList>
            <person name="Yu M."/>
        </authorList>
    </citation>
    <scope>NUCLEOTIDE SEQUENCE [LARGE SCALE GENOMIC DNA]</scope>
    <source>
        <strain evidence="9 10">WRAS1</strain>
    </source>
</reference>
<dbReference type="PANTHER" id="PTHR22726:SF1">
    <property type="entry name" value="METALLOENDOPEPTIDASE OMA1, MITOCHONDRIAL"/>
    <property type="match status" value="1"/>
</dbReference>
<evidence type="ECO:0000256" key="3">
    <source>
        <dbReference type="ARBA" id="ARBA00022801"/>
    </source>
</evidence>
<keyword evidence="2" id="KW-0479">Metal-binding</keyword>
<dbReference type="PANTHER" id="PTHR22726">
    <property type="entry name" value="METALLOENDOPEPTIDASE OMA1"/>
    <property type="match status" value="1"/>
</dbReference>
<evidence type="ECO:0000313" key="9">
    <source>
        <dbReference type="EMBL" id="RDD66559.1"/>
    </source>
</evidence>
<dbReference type="AlphaFoldDB" id="A0A369TMN5"/>
<dbReference type="InterPro" id="IPR001915">
    <property type="entry name" value="Peptidase_M48"/>
</dbReference>
<feature type="signal peptide" evidence="7">
    <location>
        <begin position="1"/>
        <end position="23"/>
    </location>
</feature>
<dbReference type="InterPro" id="IPR011990">
    <property type="entry name" value="TPR-like_helical_dom_sf"/>
</dbReference>
<dbReference type="RefSeq" id="WP_114510609.1">
    <property type="nucleotide sequence ID" value="NZ_QPMK01000005.1"/>
</dbReference>
<feature type="chain" id="PRO_5016927372" evidence="7">
    <location>
        <begin position="24"/>
        <end position="439"/>
    </location>
</feature>
<dbReference type="Pfam" id="PF01435">
    <property type="entry name" value="Peptidase_M48"/>
    <property type="match status" value="1"/>
</dbReference>
<dbReference type="Proteomes" id="UP000253977">
    <property type="component" value="Unassembled WGS sequence"/>
</dbReference>
<evidence type="ECO:0000313" key="10">
    <source>
        <dbReference type="Proteomes" id="UP000253977"/>
    </source>
</evidence>
<accession>A0A369TMN5</accession>
<keyword evidence="1 6" id="KW-0645">Protease</keyword>
<keyword evidence="5 6" id="KW-0482">Metalloprotease</keyword>
<dbReference type="Gene3D" id="3.30.2010.10">
    <property type="entry name" value="Metalloproteases ('zincins'), catalytic domain"/>
    <property type="match status" value="1"/>
</dbReference>
<dbReference type="GO" id="GO:0004222">
    <property type="term" value="F:metalloendopeptidase activity"/>
    <property type="evidence" value="ECO:0007669"/>
    <property type="project" value="InterPro"/>
</dbReference>
<dbReference type="Gene3D" id="1.25.40.10">
    <property type="entry name" value="Tetratricopeptide repeat domain"/>
    <property type="match status" value="1"/>
</dbReference>
<dbReference type="EMBL" id="QPMK01000005">
    <property type="protein sequence ID" value="RDD66559.1"/>
    <property type="molecule type" value="Genomic_DNA"/>
</dbReference>
<comment type="cofactor">
    <cofactor evidence="6">
        <name>Zn(2+)</name>
        <dbReference type="ChEBI" id="CHEBI:29105"/>
    </cofactor>
    <text evidence="6">Binds 1 zinc ion per subunit.</text>
</comment>
<proteinExistence type="inferred from homology"/>
<dbReference type="CDD" id="cd07324">
    <property type="entry name" value="M48C_Oma1-like"/>
    <property type="match status" value="1"/>
</dbReference>
<comment type="caution">
    <text evidence="9">The sequence shown here is derived from an EMBL/GenBank/DDBJ whole genome shotgun (WGS) entry which is preliminary data.</text>
</comment>
<keyword evidence="7" id="KW-0732">Signal</keyword>
<dbReference type="OrthoDB" id="9814887at2"/>
<dbReference type="GO" id="GO:0051603">
    <property type="term" value="P:proteolysis involved in protein catabolic process"/>
    <property type="evidence" value="ECO:0007669"/>
    <property type="project" value="TreeGrafter"/>
</dbReference>
<evidence type="ECO:0000256" key="1">
    <source>
        <dbReference type="ARBA" id="ARBA00022670"/>
    </source>
</evidence>
<gene>
    <name evidence="9" type="ORF">DU478_08920</name>
</gene>
<evidence type="ECO:0000256" key="5">
    <source>
        <dbReference type="ARBA" id="ARBA00023049"/>
    </source>
</evidence>
<feature type="domain" description="Peptidase M48" evidence="8">
    <location>
        <begin position="38"/>
        <end position="221"/>
    </location>
</feature>
<comment type="similarity">
    <text evidence="6">Belongs to the peptidase M48 family.</text>
</comment>
<evidence type="ECO:0000256" key="6">
    <source>
        <dbReference type="RuleBase" id="RU003983"/>
    </source>
</evidence>
<evidence type="ECO:0000256" key="4">
    <source>
        <dbReference type="ARBA" id="ARBA00022833"/>
    </source>
</evidence>
<name>A0A369TMN5_9RHOB</name>
<keyword evidence="3 6" id="KW-0378">Hydrolase</keyword>
<keyword evidence="10" id="KW-1185">Reference proteome</keyword>
<evidence type="ECO:0000256" key="7">
    <source>
        <dbReference type="SAM" id="SignalP"/>
    </source>
</evidence>
<organism evidence="9 10">
    <name type="scientific">Thalassococcus profundi</name>
    <dbReference type="NCBI Taxonomy" id="2282382"/>
    <lineage>
        <taxon>Bacteria</taxon>
        <taxon>Pseudomonadati</taxon>
        <taxon>Pseudomonadota</taxon>
        <taxon>Alphaproteobacteria</taxon>
        <taxon>Rhodobacterales</taxon>
        <taxon>Roseobacteraceae</taxon>
        <taxon>Thalassococcus</taxon>
    </lineage>
</organism>